<name>A0ABY5L661_9SPHN</name>
<reference evidence="2" key="1">
    <citation type="submission" date="2022-07" db="EMBL/GenBank/DDBJ databases">
        <title>Sphingomonas sp. nov., a novel bacterium isolated from the north slope of the Mount Everest.</title>
        <authorList>
            <person name="Cui X."/>
            <person name="Liu Y."/>
        </authorList>
    </citation>
    <scope>NUCLEOTIDE SEQUENCE</scope>
    <source>
        <strain evidence="2">S5-59</strain>
    </source>
</reference>
<organism evidence="2 3">
    <name type="scientific">Sphingomonas qomolangmaensis</name>
    <dbReference type="NCBI Taxonomy" id="2918765"/>
    <lineage>
        <taxon>Bacteria</taxon>
        <taxon>Pseudomonadati</taxon>
        <taxon>Pseudomonadota</taxon>
        <taxon>Alphaproteobacteria</taxon>
        <taxon>Sphingomonadales</taxon>
        <taxon>Sphingomonadaceae</taxon>
        <taxon>Sphingomonas</taxon>
    </lineage>
</organism>
<feature type="domain" description="Aspartyl/asparaginy/proline hydroxylase" evidence="1">
    <location>
        <begin position="15"/>
        <end position="175"/>
    </location>
</feature>
<dbReference type="Pfam" id="PF05118">
    <property type="entry name" value="Asp_Arg_Hydrox"/>
    <property type="match status" value="1"/>
</dbReference>
<dbReference type="SUPFAM" id="SSF51197">
    <property type="entry name" value="Clavaminate synthase-like"/>
    <property type="match status" value="1"/>
</dbReference>
<dbReference type="InterPro" id="IPR007803">
    <property type="entry name" value="Asp/Arg/Pro-Hydrxlase"/>
</dbReference>
<keyword evidence="3" id="KW-1185">Reference proteome</keyword>
<sequence>MPPVIRLPLAFDVARLRADLDRLRASDWAAHMVKQNYRGDWDVLPLRIVKGATHPVMMIYADPTAAAFEDGPLLATTPYLREVLAAFACPLQTVRLMRLSAGSAIKEHRDHDLDAAQGMARIHVPITTNDAVDFRLNGTRVVMPEGSAWYLRLADPHSVVNAGDTDRVHLVIDCEVNDWLRDQLRAGS</sequence>
<dbReference type="RefSeq" id="WP_256506282.1">
    <property type="nucleotide sequence ID" value="NZ_CP101740.1"/>
</dbReference>
<dbReference type="Proteomes" id="UP001058533">
    <property type="component" value="Chromosome"/>
</dbReference>
<evidence type="ECO:0000313" key="2">
    <source>
        <dbReference type="EMBL" id="UUL82449.1"/>
    </source>
</evidence>
<evidence type="ECO:0000259" key="1">
    <source>
        <dbReference type="Pfam" id="PF05118"/>
    </source>
</evidence>
<gene>
    <name evidence="2" type="ORF">NMP03_14970</name>
</gene>
<evidence type="ECO:0000313" key="3">
    <source>
        <dbReference type="Proteomes" id="UP001058533"/>
    </source>
</evidence>
<dbReference type="Gene3D" id="2.60.120.330">
    <property type="entry name" value="B-lactam Antibiotic, Isopenicillin N Synthase, Chain"/>
    <property type="match status" value="1"/>
</dbReference>
<dbReference type="InterPro" id="IPR027443">
    <property type="entry name" value="IPNS-like_sf"/>
</dbReference>
<accession>A0ABY5L661</accession>
<dbReference type="EMBL" id="CP101740">
    <property type="protein sequence ID" value="UUL82449.1"/>
    <property type="molecule type" value="Genomic_DNA"/>
</dbReference>
<protein>
    <submittedName>
        <fullName evidence="2">Aspartyl/asparaginyl beta-hydroxylase domain-containing protein</fullName>
    </submittedName>
</protein>
<proteinExistence type="predicted"/>